<protein>
    <recommendedName>
        <fullName evidence="7 8">Small ribosomal subunit protein uS3</fullName>
    </recommendedName>
</protein>
<dbReference type="Pfam" id="PF07650">
    <property type="entry name" value="KH_2"/>
    <property type="match status" value="1"/>
</dbReference>
<evidence type="ECO:0000259" key="11">
    <source>
        <dbReference type="PROSITE" id="PS50823"/>
    </source>
</evidence>
<evidence type="ECO:0000256" key="1">
    <source>
        <dbReference type="ARBA" id="ARBA00010761"/>
    </source>
</evidence>
<dbReference type="CDD" id="cd02412">
    <property type="entry name" value="KH-II_30S_S3"/>
    <property type="match status" value="1"/>
</dbReference>
<keyword evidence="13" id="KW-1185">Reference proteome</keyword>
<evidence type="ECO:0000256" key="4">
    <source>
        <dbReference type="ARBA" id="ARBA00022980"/>
    </source>
</evidence>
<dbReference type="FunFam" id="3.30.300.20:FF:000001">
    <property type="entry name" value="30S ribosomal protein S3"/>
    <property type="match status" value="1"/>
</dbReference>
<dbReference type="PROSITE" id="PS50823">
    <property type="entry name" value="KH_TYPE_2"/>
    <property type="match status" value="1"/>
</dbReference>
<dbReference type="SUPFAM" id="SSF54814">
    <property type="entry name" value="Prokaryotic type KH domain (KH-domain type II)"/>
    <property type="match status" value="1"/>
</dbReference>
<name>A0A1T4R6N9_9HYPH</name>
<dbReference type="PROSITE" id="PS00548">
    <property type="entry name" value="RIBOSOMAL_S3"/>
    <property type="match status" value="1"/>
</dbReference>
<dbReference type="Gene3D" id="3.30.300.20">
    <property type="match status" value="1"/>
</dbReference>
<keyword evidence="2 8" id="KW-0699">rRNA-binding</keyword>
<evidence type="ECO:0000313" key="12">
    <source>
        <dbReference type="EMBL" id="SKA11605.1"/>
    </source>
</evidence>
<dbReference type="FunFam" id="3.30.1140.32:FF:000001">
    <property type="entry name" value="30S ribosomal protein S3"/>
    <property type="match status" value="1"/>
</dbReference>
<dbReference type="OrthoDB" id="9806396at2"/>
<dbReference type="NCBIfam" id="TIGR01009">
    <property type="entry name" value="rpsC_bact"/>
    <property type="match status" value="1"/>
</dbReference>
<evidence type="ECO:0000256" key="6">
    <source>
        <dbReference type="ARBA" id="ARBA00024998"/>
    </source>
</evidence>
<dbReference type="EMBL" id="FUXL01000006">
    <property type="protein sequence ID" value="SKA11605.1"/>
    <property type="molecule type" value="Genomic_DNA"/>
</dbReference>
<dbReference type="InterPro" id="IPR004044">
    <property type="entry name" value="KH_dom_type_2"/>
</dbReference>
<gene>
    <name evidence="8" type="primary">rpsC</name>
    <name evidence="12" type="ORF">SAMN05428963_10666</name>
</gene>
<dbReference type="STRING" id="1365950.SAMN05428963_10666"/>
<evidence type="ECO:0000256" key="5">
    <source>
        <dbReference type="ARBA" id="ARBA00023274"/>
    </source>
</evidence>
<dbReference type="InterPro" id="IPR018280">
    <property type="entry name" value="Ribosomal_uS3_CS"/>
</dbReference>
<dbReference type="InterPro" id="IPR001351">
    <property type="entry name" value="Ribosomal_uS3_C"/>
</dbReference>
<dbReference type="Gene3D" id="3.30.1140.32">
    <property type="entry name" value="Ribosomal protein S3, C-terminal domain"/>
    <property type="match status" value="1"/>
</dbReference>
<evidence type="ECO:0000256" key="2">
    <source>
        <dbReference type="ARBA" id="ARBA00022730"/>
    </source>
</evidence>
<evidence type="ECO:0000256" key="8">
    <source>
        <dbReference type="HAMAP-Rule" id="MF_01309"/>
    </source>
</evidence>
<evidence type="ECO:0000313" key="13">
    <source>
        <dbReference type="Proteomes" id="UP000190135"/>
    </source>
</evidence>
<dbReference type="GO" id="GO:0022627">
    <property type="term" value="C:cytosolic small ribosomal subunit"/>
    <property type="evidence" value="ECO:0007669"/>
    <property type="project" value="TreeGrafter"/>
</dbReference>
<evidence type="ECO:0000256" key="7">
    <source>
        <dbReference type="ARBA" id="ARBA00035257"/>
    </source>
</evidence>
<feature type="region of interest" description="Disordered" evidence="10">
    <location>
        <begin position="214"/>
        <end position="234"/>
    </location>
</feature>
<reference evidence="12 13" key="1">
    <citation type="submission" date="2017-02" db="EMBL/GenBank/DDBJ databases">
        <authorList>
            <person name="Peterson S.W."/>
        </authorList>
    </citation>
    <scope>NUCLEOTIDE SEQUENCE [LARGE SCALE GENOMIC DNA]</scope>
    <source>
        <strain evidence="12 13">USBA 369</strain>
    </source>
</reference>
<dbReference type="InterPro" id="IPR009019">
    <property type="entry name" value="KH_sf_prok-type"/>
</dbReference>
<accession>A0A1T4R6N9</accession>
<dbReference type="RefSeq" id="WP_078708322.1">
    <property type="nucleotide sequence ID" value="NZ_FUXL01000006.1"/>
</dbReference>
<organism evidence="12 13">
    <name type="scientific">Consotaella salsifontis</name>
    <dbReference type="NCBI Taxonomy" id="1365950"/>
    <lineage>
        <taxon>Bacteria</taxon>
        <taxon>Pseudomonadati</taxon>
        <taxon>Pseudomonadota</taxon>
        <taxon>Alphaproteobacteria</taxon>
        <taxon>Hyphomicrobiales</taxon>
        <taxon>Aurantimonadaceae</taxon>
        <taxon>Consotaella</taxon>
    </lineage>
</organism>
<dbReference type="Proteomes" id="UP000190135">
    <property type="component" value="Unassembled WGS sequence"/>
</dbReference>
<dbReference type="SMART" id="SM00322">
    <property type="entry name" value="KH"/>
    <property type="match status" value="1"/>
</dbReference>
<comment type="subunit">
    <text evidence="8">Part of the 30S ribosomal subunit. Forms a tight complex with proteins S10 and S14.</text>
</comment>
<dbReference type="GO" id="GO:0019843">
    <property type="term" value="F:rRNA binding"/>
    <property type="evidence" value="ECO:0007669"/>
    <property type="project" value="UniProtKB-UniRule"/>
</dbReference>
<sequence length="234" mass="26343">MGQKVNPTGLRLGINRTWDSRWFANTGDYGNLLHEDLKIREFLMEELKQAAVSKIVIERPHKKCRITIHSARPGIVIGKKGADIEKLRKKLGAMTDAETHINIVEVRKPETDAALVAQSIAQQLERRVAFRRAMKRAVQSAMRLGAEGIRINCSGRLGGAEIARMEWYREGRVPLHTLRADVDYGTAEAHTAYGVCGVKVWIFKGEILEHDPMASERRAVEGESQGSQRRREHA</sequence>
<dbReference type="HAMAP" id="MF_01309_B">
    <property type="entry name" value="Ribosomal_uS3_B"/>
    <property type="match status" value="1"/>
</dbReference>
<comment type="similarity">
    <text evidence="1 8 9">Belongs to the universal ribosomal protein uS3 family.</text>
</comment>
<keyword evidence="4 8" id="KW-0689">Ribosomal protein</keyword>
<evidence type="ECO:0000256" key="9">
    <source>
        <dbReference type="RuleBase" id="RU003624"/>
    </source>
</evidence>
<evidence type="ECO:0000256" key="3">
    <source>
        <dbReference type="ARBA" id="ARBA00022884"/>
    </source>
</evidence>
<dbReference type="PANTHER" id="PTHR11760">
    <property type="entry name" value="30S/40S RIBOSOMAL PROTEIN S3"/>
    <property type="match status" value="1"/>
</dbReference>
<dbReference type="GO" id="GO:0006412">
    <property type="term" value="P:translation"/>
    <property type="evidence" value="ECO:0007669"/>
    <property type="project" value="UniProtKB-UniRule"/>
</dbReference>
<dbReference type="AlphaFoldDB" id="A0A1T4R6N9"/>
<proteinExistence type="inferred from homology"/>
<dbReference type="InterPro" id="IPR004087">
    <property type="entry name" value="KH_dom"/>
</dbReference>
<evidence type="ECO:0000256" key="10">
    <source>
        <dbReference type="SAM" id="MobiDB-lite"/>
    </source>
</evidence>
<keyword evidence="5 8" id="KW-0687">Ribonucleoprotein</keyword>
<dbReference type="InterPro" id="IPR036419">
    <property type="entry name" value="Ribosomal_S3_C_sf"/>
</dbReference>
<comment type="function">
    <text evidence="6 8">Binds the lower part of the 30S subunit head. Binds mRNA in the 70S ribosome, positioning it for translation.</text>
</comment>
<dbReference type="InterPro" id="IPR057258">
    <property type="entry name" value="Ribosomal_uS3"/>
</dbReference>
<dbReference type="InterPro" id="IPR015946">
    <property type="entry name" value="KH_dom-like_a/b"/>
</dbReference>
<dbReference type="PANTHER" id="PTHR11760:SF19">
    <property type="entry name" value="SMALL RIBOSOMAL SUBUNIT PROTEIN US3C"/>
    <property type="match status" value="1"/>
</dbReference>
<dbReference type="GO" id="GO:0003729">
    <property type="term" value="F:mRNA binding"/>
    <property type="evidence" value="ECO:0007669"/>
    <property type="project" value="UniProtKB-UniRule"/>
</dbReference>
<keyword evidence="3 8" id="KW-0694">RNA-binding</keyword>
<feature type="domain" description="KH type-2" evidence="11">
    <location>
        <begin position="39"/>
        <end position="107"/>
    </location>
</feature>
<dbReference type="Pfam" id="PF00189">
    <property type="entry name" value="Ribosomal_S3_C"/>
    <property type="match status" value="1"/>
</dbReference>
<dbReference type="PROSITE" id="PS50084">
    <property type="entry name" value="KH_TYPE_1"/>
    <property type="match status" value="1"/>
</dbReference>
<dbReference type="SUPFAM" id="SSF54821">
    <property type="entry name" value="Ribosomal protein S3 C-terminal domain"/>
    <property type="match status" value="1"/>
</dbReference>
<dbReference type="InterPro" id="IPR005704">
    <property type="entry name" value="Ribosomal_uS3_bac-typ"/>
</dbReference>
<dbReference type="GO" id="GO:0003735">
    <property type="term" value="F:structural constituent of ribosome"/>
    <property type="evidence" value="ECO:0007669"/>
    <property type="project" value="InterPro"/>
</dbReference>